<evidence type="ECO:0000313" key="4">
    <source>
        <dbReference type="Proteomes" id="UP001217089"/>
    </source>
</evidence>
<evidence type="ECO:0008006" key="5">
    <source>
        <dbReference type="Google" id="ProtNLM"/>
    </source>
</evidence>
<dbReference type="Proteomes" id="UP001217089">
    <property type="component" value="Unassembled WGS sequence"/>
</dbReference>
<feature type="region of interest" description="Disordered" evidence="2">
    <location>
        <begin position="1"/>
        <end position="26"/>
    </location>
</feature>
<dbReference type="EMBL" id="JARBDR010000657">
    <property type="protein sequence ID" value="KAJ8309250.1"/>
    <property type="molecule type" value="Genomic_DNA"/>
</dbReference>
<evidence type="ECO:0000313" key="3">
    <source>
        <dbReference type="EMBL" id="KAJ8309250.1"/>
    </source>
</evidence>
<dbReference type="Gene3D" id="1.20.5.340">
    <property type="match status" value="1"/>
</dbReference>
<keyword evidence="1" id="KW-0175">Coiled coil</keyword>
<gene>
    <name evidence="3" type="ORF">KUTeg_014124</name>
</gene>
<organism evidence="3 4">
    <name type="scientific">Tegillarca granosa</name>
    <name type="common">Malaysian cockle</name>
    <name type="synonym">Anadara granosa</name>
    <dbReference type="NCBI Taxonomy" id="220873"/>
    <lineage>
        <taxon>Eukaryota</taxon>
        <taxon>Metazoa</taxon>
        <taxon>Spiralia</taxon>
        <taxon>Lophotrochozoa</taxon>
        <taxon>Mollusca</taxon>
        <taxon>Bivalvia</taxon>
        <taxon>Autobranchia</taxon>
        <taxon>Pteriomorphia</taxon>
        <taxon>Arcoida</taxon>
        <taxon>Arcoidea</taxon>
        <taxon>Arcidae</taxon>
        <taxon>Tegillarca</taxon>
    </lineage>
</organism>
<keyword evidence="4" id="KW-1185">Reference proteome</keyword>
<feature type="compositionally biased region" description="Basic residues" evidence="2">
    <location>
        <begin position="8"/>
        <end position="18"/>
    </location>
</feature>
<comment type="caution">
    <text evidence="3">The sequence shown here is derived from an EMBL/GenBank/DDBJ whole genome shotgun (WGS) entry which is preliminary data.</text>
</comment>
<name>A0ABQ9EZH9_TEGGR</name>
<evidence type="ECO:0000256" key="1">
    <source>
        <dbReference type="SAM" id="Coils"/>
    </source>
</evidence>
<feature type="coiled-coil region" evidence="1">
    <location>
        <begin position="82"/>
        <end position="148"/>
    </location>
</feature>
<dbReference type="InterPro" id="IPR004244">
    <property type="entry name" value="Transposase_22"/>
</dbReference>
<reference evidence="3 4" key="1">
    <citation type="submission" date="2022-12" db="EMBL/GenBank/DDBJ databases">
        <title>Chromosome-level genome of Tegillarca granosa.</title>
        <authorList>
            <person name="Kim J."/>
        </authorList>
    </citation>
    <scope>NUCLEOTIDE SEQUENCE [LARGE SCALE GENOMIC DNA]</scope>
    <source>
        <strain evidence="3">Teg-2019</strain>
        <tissue evidence="3">Adductor muscle</tissue>
    </source>
</reference>
<accession>A0ABQ9EZH9</accession>
<protein>
    <recommendedName>
        <fullName evidence="5">Endonuclease/exonuclease/phosphatase domain-containing protein</fullName>
    </recommendedName>
</protein>
<sequence>MDENIKIKPPKKKQRHKSNPGCTPVNAITPPWVDQLFIKIDQVDRSVNSINYKVENIATDLGSLSSRVNDVEQSVKFLSDTYDTVKITVESAKAAANEAQSEVRKFQKTYRTDMSELQKSISKISSENKMLIKENQNLKNSLTDLKCRSMHDNLIFHGIPESNENENCQNIIHDICRRHLKICDAERIVIDRAHRIGNSSRDEGPRPIVVKFNQFQQREEIQRRKRCGRGGRGGNEFNRQDRFRQRSPINRNITICKNHLDAVIWVKFDQSIFSFNKPVFIAFAHIPDIDSKFFKQYASDIFTDLEEQIFQFKELGSVFLTGDLNSRTGECSDFIEHDILNTRSCNTFLLNDSFVVNIENKKQQRWSNVEIDSEMVSRKVVRIFLDS</sequence>
<evidence type="ECO:0000256" key="2">
    <source>
        <dbReference type="SAM" id="MobiDB-lite"/>
    </source>
</evidence>
<dbReference type="PANTHER" id="PTHR11505">
    <property type="entry name" value="L1 TRANSPOSABLE ELEMENT-RELATED"/>
    <property type="match status" value="1"/>
</dbReference>
<dbReference type="Gene3D" id="3.30.70.1820">
    <property type="entry name" value="L1 transposable element, RRM domain"/>
    <property type="match status" value="1"/>
</dbReference>
<proteinExistence type="predicted"/>